<organism evidence="1 2">
    <name type="scientific">Populus alba</name>
    <name type="common">White poplar</name>
    <dbReference type="NCBI Taxonomy" id="43335"/>
    <lineage>
        <taxon>Eukaryota</taxon>
        <taxon>Viridiplantae</taxon>
        <taxon>Streptophyta</taxon>
        <taxon>Embryophyta</taxon>
        <taxon>Tracheophyta</taxon>
        <taxon>Spermatophyta</taxon>
        <taxon>Magnoliopsida</taxon>
        <taxon>eudicotyledons</taxon>
        <taxon>Gunneridae</taxon>
        <taxon>Pentapetalae</taxon>
        <taxon>rosids</taxon>
        <taxon>fabids</taxon>
        <taxon>Malpighiales</taxon>
        <taxon>Salicaceae</taxon>
        <taxon>Saliceae</taxon>
        <taxon>Populus</taxon>
    </lineage>
</organism>
<reference evidence="1 2" key="1">
    <citation type="journal article" date="2024" name="Plant Biotechnol. J.">
        <title>Genome and CRISPR/Cas9 system of a widespread forest tree (Populus alba) in the world.</title>
        <authorList>
            <person name="Liu Y.J."/>
            <person name="Jiang P.F."/>
            <person name="Han X.M."/>
            <person name="Li X.Y."/>
            <person name="Wang H.M."/>
            <person name="Wang Y.J."/>
            <person name="Wang X.X."/>
            <person name="Zeng Q.Y."/>
        </authorList>
    </citation>
    <scope>NUCLEOTIDE SEQUENCE [LARGE SCALE GENOMIC DNA]</scope>
    <source>
        <strain evidence="2">cv. PAL-ZL1</strain>
    </source>
</reference>
<keyword evidence="2" id="KW-1185">Reference proteome</keyword>
<evidence type="ECO:0000313" key="2">
    <source>
        <dbReference type="Proteomes" id="UP000309997"/>
    </source>
</evidence>
<accession>A0ACC4AU45</accession>
<protein>
    <submittedName>
        <fullName evidence="1">Uncharacterized protein</fullName>
    </submittedName>
</protein>
<sequence length="236" mass="25621">MSMEAAQKKTPAQIVRLDIAFKMAGQWVNNMSKAVEDEPAEVESEGRPSRLGLGAKEVPRHSKARLSNDPVERRLYAKLEAGKRRAAKLIEDSIVPARDCNEDDDSDGELESRTSTFAKKRPGPQVQSLQVKKKQNSAAFEDDNDAFCGTGEMGIYSNLVWFIGVKKVWLKLNVDSSSFADQGRPPGVGGLTDRVLHALRESNHCAGFIAGVGSSNRGMEIGKSEVRGSGYPASLG</sequence>
<proteinExistence type="predicted"/>
<name>A0ACC4AU45_POPAL</name>
<evidence type="ECO:0000313" key="1">
    <source>
        <dbReference type="EMBL" id="KAL3569298.1"/>
    </source>
</evidence>
<gene>
    <name evidence="1" type="ORF">D5086_029188</name>
</gene>
<dbReference type="Proteomes" id="UP000309997">
    <property type="component" value="Unassembled WGS sequence"/>
</dbReference>
<dbReference type="EMBL" id="RCHU02000016">
    <property type="protein sequence ID" value="KAL3569298.1"/>
    <property type="molecule type" value="Genomic_DNA"/>
</dbReference>
<comment type="caution">
    <text evidence="1">The sequence shown here is derived from an EMBL/GenBank/DDBJ whole genome shotgun (WGS) entry which is preliminary data.</text>
</comment>